<dbReference type="Pfam" id="PF08100">
    <property type="entry name" value="Dimerisation"/>
    <property type="match status" value="1"/>
</dbReference>
<dbReference type="AlphaFoldDB" id="A0A5B9WAJ4"/>
<keyword evidence="8" id="KW-1185">Reference proteome</keyword>
<dbReference type="GO" id="GO:0046983">
    <property type="term" value="F:protein dimerization activity"/>
    <property type="evidence" value="ECO:0007669"/>
    <property type="project" value="InterPro"/>
</dbReference>
<evidence type="ECO:0000313" key="7">
    <source>
        <dbReference type="EMBL" id="QEH37477.1"/>
    </source>
</evidence>
<feature type="domain" description="O-methyltransferase dimerisation" evidence="6">
    <location>
        <begin position="15"/>
        <end position="88"/>
    </location>
</feature>
<dbReference type="PANTHER" id="PTHR43712:SF2">
    <property type="entry name" value="O-METHYLTRANSFERASE CICE"/>
    <property type="match status" value="1"/>
</dbReference>
<dbReference type="InterPro" id="IPR012967">
    <property type="entry name" value="COMT_dimerisation"/>
</dbReference>
<evidence type="ECO:0000259" key="6">
    <source>
        <dbReference type="Pfam" id="PF08100"/>
    </source>
</evidence>
<protein>
    <submittedName>
        <fullName evidence="7">Multifunctional cyclase-dehydratase-3-O-methyl transferase TcmN</fullName>
        <ecNumber evidence="7">2.1.1.-</ecNumber>
    </submittedName>
</protein>
<dbReference type="Gene3D" id="3.40.50.150">
    <property type="entry name" value="Vaccinia Virus protein VP39"/>
    <property type="match status" value="1"/>
</dbReference>
<dbReference type="EC" id="2.1.1.-" evidence="7"/>
<proteinExistence type="predicted"/>
<dbReference type="Gene3D" id="1.10.10.10">
    <property type="entry name" value="Winged helix-like DNA-binding domain superfamily/Winged helix DNA-binding domain"/>
    <property type="match status" value="1"/>
</dbReference>
<dbReference type="KEGG" id="agv:OJF2_60680"/>
<keyword evidence="1 7" id="KW-0489">Methyltransferase</keyword>
<dbReference type="PIRSF" id="PIRSF005739">
    <property type="entry name" value="O-mtase"/>
    <property type="match status" value="1"/>
</dbReference>
<sequence length="338" mass="35913">MMKPDPATVVALQNLIVGKWLSQALSVAAKLGIADLLGEGPRVCDDLAQQSGADPSSLYRVLRALAGVGVFKEVESRRFELTPMAGLLRSGVPGSLRAVAIMAGEDWTWRPWGKLEHSVRTGERGFDAVFGMPPFEYLPANPEAAAVFDAAMTGWSMHNAAAVAQAYDFSGIGTLMDVGGGHGFLLATILKANPSLRGVLFEMPTVCEGARSLLAAEGLSDRTRVAAGSFFEPIGERADACILKSVIHDWDDAQSTTILRHCREAVGPRGRVLLAEMVIPPGNGPDFGKLLDLEMLVVAGGRERTEAEYRGLLAGAGLRMTRVVRTASPSCVIESVVA</sequence>
<gene>
    <name evidence="7" type="primary">tcmN</name>
    <name evidence="7" type="ORF">OJF2_60680</name>
</gene>
<dbReference type="PANTHER" id="PTHR43712">
    <property type="entry name" value="PUTATIVE (AFU_ORTHOLOGUE AFUA_4G14580)-RELATED"/>
    <property type="match status" value="1"/>
</dbReference>
<name>A0A5B9WAJ4_9BACT</name>
<dbReference type="PROSITE" id="PS51683">
    <property type="entry name" value="SAM_OMT_II"/>
    <property type="match status" value="1"/>
</dbReference>
<feature type="active site" description="Proton acceptor" evidence="4">
    <location>
        <position position="248"/>
    </location>
</feature>
<keyword evidence="3" id="KW-0949">S-adenosyl-L-methionine</keyword>
<dbReference type="OrthoDB" id="7418600at2"/>
<evidence type="ECO:0000256" key="1">
    <source>
        <dbReference type="ARBA" id="ARBA00022603"/>
    </source>
</evidence>
<dbReference type="GO" id="GO:0008171">
    <property type="term" value="F:O-methyltransferase activity"/>
    <property type="evidence" value="ECO:0007669"/>
    <property type="project" value="InterPro"/>
</dbReference>
<dbReference type="InterPro" id="IPR029063">
    <property type="entry name" value="SAM-dependent_MTases_sf"/>
</dbReference>
<organism evidence="7 8">
    <name type="scientific">Aquisphaera giovannonii</name>
    <dbReference type="NCBI Taxonomy" id="406548"/>
    <lineage>
        <taxon>Bacteria</taxon>
        <taxon>Pseudomonadati</taxon>
        <taxon>Planctomycetota</taxon>
        <taxon>Planctomycetia</taxon>
        <taxon>Isosphaerales</taxon>
        <taxon>Isosphaeraceae</taxon>
        <taxon>Aquisphaera</taxon>
    </lineage>
</organism>
<evidence type="ECO:0000256" key="4">
    <source>
        <dbReference type="PIRSR" id="PIRSR005739-1"/>
    </source>
</evidence>
<dbReference type="Gene3D" id="1.10.287.1350">
    <property type="match status" value="1"/>
</dbReference>
<dbReference type="InterPro" id="IPR016461">
    <property type="entry name" value="COMT-like"/>
</dbReference>
<evidence type="ECO:0000256" key="3">
    <source>
        <dbReference type="ARBA" id="ARBA00022691"/>
    </source>
</evidence>
<dbReference type="Pfam" id="PF00891">
    <property type="entry name" value="Methyltransf_2"/>
    <property type="match status" value="1"/>
</dbReference>
<feature type="domain" description="O-methyltransferase C-terminal" evidence="5">
    <location>
        <begin position="112"/>
        <end position="318"/>
    </location>
</feature>
<dbReference type="InterPro" id="IPR036390">
    <property type="entry name" value="WH_DNA-bd_sf"/>
</dbReference>
<dbReference type="InterPro" id="IPR001077">
    <property type="entry name" value="COMT_C"/>
</dbReference>
<evidence type="ECO:0000256" key="2">
    <source>
        <dbReference type="ARBA" id="ARBA00022679"/>
    </source>
</evidence>
<evidence type="ECO:0000259" key="5">
    <source>
        <dbReference type="Pfam" id="PF00891"/>
    </source>
</evidence>
<dbReference type="SUPFAM" id="SSF53335">
    <property type="entry name" value="S-adenosyl-L-methionine-dependent methyltransferases"/>
    <property type="match status" value="1"/>
</dbReference>
<dbReference type="SUPFAM" id="SSF46785">
    <property type="entry name" value="Winged helix' DNA-binding domain"/>
    <property type="match status" value="1"/>
</dbReference>
<accession>A0A5B9WAJ4</accession>
<keyword evidence="2 7" id="KW-0808">Transferase</keyword>
<dbReference type="RefSeq" id="WP_148597030.1">
    <property type="nucleotide sequence ID" value="NZ_CP042997.1"/>
</dbReference>
<dbReference type="Proteomes" id="UP000324233">
    <property type="component" value="Chromosome"/>
</dbReference>
<evidence type="ECO:0000313" key="8">
    <source>
        <dbReference type="Proteomes" id="UP000324233"/>
    </source>
</evidence>
<dbReference type="InterPro" id="IPR036388">
    <property type="entry name" value="WH-like_DNA-bd_sf"/>
</dbReference>
<dbReference type="EMBL" id="CP042997">
    <property type="protein sequence ID" value="QEH37477.1"/>
    <property type="molecule type" value="Genomic_DNA"/>
</dbReference>
<dbReference type="GO" id="GO:0032259">
    <property type="term" value="P:methylation"/>
    <property type="evidence" value="ECO:0007669"/>
    <property type="project" value="UniProtKB-KW"/>
</dbReference>
<reference evidence="7 8" key="1">
    <citation type="submission" date="2019-08" db="EMBL/GenBank/DDBJ databases">
        <title>Deep-cultivation of Planctomycetes and their phenomic and genomic characterization uncovers novel biology.</title>
        <authorList>
            <person name="Wiegand S."/>
            <person name="Jogler M."/>
            <person name="Boedeker C."/>
            <person name="Pinto D."/>
            <person name="Vollmers J."/>
            <person name="Rivas-Marin E."/>
            <person name="Kohn T."/>
            <person name="Peeters S.H."/>
            <person name="Heuer A."/>
            <person name="Rast P."/>
            <person name="Oberbeckmann S."/>
            <person name="Bunk B."/>
            <person name="Jeske O."/>
            <person name="Meyerdierks A."/>
            <person name="Storesund J.E."/>
            <person name="Kallscheuer N."/>
            <person name="Luecker S."/>
            <person name="Lage O.M."/>
            <person name="Pohl T."/>
            <person name="Merkel B.J."/>
            <person name="Hornburger P."/>
            <person name="Mueller R.-W."/>
            <person name="Bruemmer F."/>
            <person name="Labrenz M."/>
            <person name="Spormann A.M."/>
            <person name="Op den Camp H."/>
            <person name="Overmann J."/>
            <person name="Amann R."/>
            <person name="Jetten M.S.M."/>
            <person name="Mascher T."/>
            <person name="Medema M.H."/>
            <person name="Devos D.P."/>
            <person name="Kaster A.-K."/>
            <person name="Ovreas L."/>
            <person name="Rohde M."/>
            <person name="Galperin M.Y."/>
            <person name="Jogler C."/>
        </authorList>
    </citation>
    <scope>NUCLEOTIDE SEQUENCE [LARGE SCALE GENOMIC DNA]</scope>
    <source>
        <strain evidence="7 8">OJF2</strain>
    </source>
</reference>